<evidence type="ECO:0000259" key="1">
    <source>
        <dbReference type="Pfam" id="PF12621"/>
    </source>
</evidence>
<feature type="domain" description="10TM putative phosphate transporter extracellular tail" evidence="1">
    <location>
        <begin position="64"/>
        <end position="151"/>
    </location>
</feature>
<organism evidence="2 3">
    <name type="scientific">Sclerotinia sclerotiorum (strain ATCC 18683 / 1980 / Ss-1)</name>
    <name type="common">White mold</name>
    <name type="synonym">Whetzelinia sclerotiorum</name>
    <dbReference type="NCBI Taxonomy" id="665079"/>
    <lineage>
        <taxon>Eukaryota</taxon>
        <taxon>Fungi</taxon>
        <taxon>Dikarya</taxon>
        <taxon>Ascomycota</taxon>
        <taxon>Pezizomycotina</taxon>
        <taxon>Leotiomycetes</taxon>
        <taxon>Helotiales</taxon>
        <taxon>Sclerotiniaceae</taxon>
        <taxon>Sclerotinia</taxon>
    </lineage>
</organism>
<dbReference type="InterPro" id="IPR022257">
    <property type="entry name" value="PHM7_ext"/>
</dbReference>
<accession>A0A1D9QBD9</accession>
<dbReference type="OrthoDB" id="1076608at2759"/>
<sequence>MCVLIIVTAIYHFMMRRTLKPLAMYPLQPADGYDQTALFDNPENVPPSEDTTSNRRIFCEKLFNITKYGQAELAQEFVAPLALLEAPVYESNVKTDVYVNPALTSRPHTLWIAEDPMDISKHEIANTRDIIPISDALARFNEKRKIVWDRNTVLETPIWEQKIDY</sequence>
<dbReference type="Pfam" id="PF12621">
    <property type="entry name" value="PHM7_ext"/>
    <property type="match status" value="1"/>
</dbReference>
<dbReference type="AlphaFoldDB" id="A0A1D9QBD9"/>
<gene>
    <name evidence="2" type="ORF">sscle_09g068620</name>
</gene>
<evidence type="ECO:0000313" key="2">
    <source>
        <dbReference type="EMBL" id="APA12092.1"/>
    </source>
</evidence>
<name>A0A1D9QBD9_SCLS1</name>
<proteinExistence type="predicted"/>
<evidence type="ECO:0000313" key="3">
    <source>
        <dbReference type="Proteomes" id="UP000177798"/>
    </source>
</evidence>
<protein>
    <recommendedName>
        <fullName evidence="1">10TM putative phosphate transporter extracellular tail domain-containing protein</fullName>
    </recommendedName>
</protein>
<dbReference type="VEuPathDB" id="FungiDB:sscle_09g068620"/>
<dbReference type="Proteomes" id="UP000177798">
    <property type="component" value="Chromosome 9"/>
</dbReference>
<dbReference type="EMBL" id="CP017822">
    <property type="protein sequence ID" value="APA12092.1"/>
    <property type="molecule type" value="Genomic_DNA"/>
</dbReference>
<reference evidence="3" key="1">
    <citation type="journal article" date="2017" name="Genome Biol. Evol.">
        <title>The complete genome sequence of the phytopathogenic fungus Sclerotinia sclerotiorum reveals insights into the genome architecture of broad host range pathogens.</title>
        <authorList>
            <person name="Derbyshire M."/>
            <person name="Denton-Giles M."/>
            <person name="Hegedus D."/>
            <person name="Seifbarghy S."/>
            <person name="Rollins J."/>
            <person name="van Kan J."/>
            <person name="Seidl M.F."/>
            <person name="Faino L."/>
            <person name="Mbengue M."/>
            <person name="Navaud O."/>
            <person name="Raffaele S."/>
            <person name="Hammond-Kosack K."/>
            <person name="Heard S."/>
            <person name="Oliver R."/>
        </authorList>
    </citation>
    <scope>NUCLEOTIDE SEQUENCE [LARGE SCALE GENOMIC DNA]</scope>
    <source>
        <strain evidence="3">ATCC 18683 / 1980 / Ss-1</strain>
    </source>
</reference>